<reference evidence="1 2" key="1">
    <citation type="submission" date="2019-03" db="EMBL/GenBank/DDBJ databases">
        <title>Genomic Encyclopedia of Type Strains, Phase IV (KMG-IV): sequencing the most valuable type-strain genomes for metagenomic binning, comparative biology and taxonomic classification.</title>
        <authorList>
            <person name="Goeker M."/>
        </authorList>
    </citation>
    <scope>NUCLEOTIDE SEQUENCE [LARGE SCALE GENOMIC DNA]</scope>
    <source>
        <strain evidence="1 2">DSM 14836</strain>
    </source>
</reference>
<organism evidence="1 2">
    <name type="scientific">Tenacibaculum skagerrakense</name>
    <dbReference type="NCBI Taxonomy" id="186571"/>
    <lineage>
        <taxon>Bacteria</taxon>
        <taxon>Pseudomonadati</taxon>
        <taxon>Bacteroidota</taxon>
        <taxon>Flavobacteriia</taxon>
        <taxon>Flavobacteriales</taxon>
        <taxon>Flavobacteriaceae</taxon>
        <taxon>Tenacibaculum</taxon>
    </lineage>
</organism>
<keyword evidence="2" id="KW-1185">Reference proteome</keyword>
<comment type="caution">
    <text evidence="1">The sequence shown here is derived from an EMBL/GenBank/DDBJ whole genome shotgun (WGS) entry which is preliminary data.</text>
</comment>
<evidence type="ECO:0000313" key="2">
    <source>
        <dbReference type="Proteomes" id="UP000294564"/>
    </source>
</evidence>
<sequence>MQKDNYLDLFDKEQKAVDHCLWLNFKYRIAGIRFGVINGPDNNFAVCEEATAQEMEMNFLDILPKNHSQLSYRQLDVIRQDKEPLPFWESIIGMISGIDGEILRFILEQKIPIDKIIRHELALRGFDKNHRWCGFDRSREIWLE</sequence>
<dbReference type="AlphaFoldDB" id="A0A4R2NT38"/>
<name>A0A4R2NT38_9FLAO</name>
<dbReference type="Proteomes" id="UP000294564">
    <property type="component" value="Unassembled WGS sequence"/>
</dbReference>
<gene>
    <name evidence="1" type="ORF">EV195_104166</name>
</gene>
<evidence type="ECO:0000313" key="1">
    <source>
        <dbReference type="EMBL" id="TCP25133.1"/>
    </source>
</evidence>
<dbReference type="RefSeq" id="WP_132794518.1">
    <property type="nucleotide sequence ID" value="NZ_SLXM01000004.1"/>
</dbReference>
<proteinExistence type="predicted"/>
<dbReference type="EMBL" id="SLXM01000004">
    <property type="protein sequence ID" value="TCP25133.1"/>
    <property type="molecule type" value="Genomic_DNA"/>
</dbReference>
<protein>
    <submittedName>
        <fullName evidence="1">Uncharacterized protein</fullName>
    </submittedName>
</protein>
<dbReference type="OrthoDB" id="1201446at2"/>
<accession>A0A4R2NT38</accession>